<dbReference type="PROSITE" id="PS51323">
    <property type="entry name" value="IGFBP_N_2"/>
    <property type="match status" value="1"/>
</dbReference>
<dbReference type="InterPro" id="IPR009030">
    <property type="entry name" value="Growth_fac_rcpt_cys_sf"/>
</dbReference>
<dbReference type="PROSITE" id="PS50184">
    <property type="entry name" value="VWFC_2"/>
    <property type="match status" value="1"/>
</dbReference>
<protein>
    <recommendedName>
        <fullName evidence="13">CCN family member 3</fullName>
    </recommendedName>
    <alternativeName>
        <fullName evidence="14">Cellular communication network factor 3</fullName>
    </alternativeName>
</protein>
<evidence type="ECO:0000256" key="10">
    <source>
        <dbReference type="ARBA" id="ARBA00023030"/>
    </source>
</evidence>
<keyword evidence="21" id="KW-1185">Reference proteome</keyword>
<dbReference type="PANTHER" id="PTHR11348:SF8">
    <property type="entry name" value="CCN FAMILY MEMBER 3"/>
    <property type="match status" value="1"/>
</dbReference>
<keyword evidence="10" id="KW-0339">Growth factor</keyword>
<dbReference type="GO" id="GO:0007155">
    <property type="term" value="P:cell adhesion"/>
    <property type="evidence" value="ECO:0007669"/>
    <property type="project" value="TreeGrafter"/>
</dbReference>
<dbReference type="Pfam" id="PF19035">
    <property type="entry name" value="TSP1_CCN"/>
    <property type="match status" value="1"/>
</dbReference>
<sequence length="357" mass="39138">LLLLLLLLQLCSLATGHACSPQCRCPEEAPLCPPGIPLVLDDCACCLVCARQKGESCSERYPCDTRKGLHCDYTAGVNEKTGVCVAREGDICVLDGSVYQNGETFFPSCQYQCACRDGQIGCVPRCNLDVLLPGPACPFPRRARLPGECCETWVCDSRAHTSLGGLAMAGQPKVMGSYCKSSELSYCSAYRQEGTAGIDILDPGLNCIEQTTEWGACSRTCGMGVSTRVTNRNRRCEMVKQSRLCLVRPCGEQERSDTAKKGKRCLRTKRALKPTHFTFMNCTSTHAYRPRYCGGCSDGRCCTPHSARTIQVEFQCPRGEVVKKPMMFINSCVCHSHCPRDNALYHTADPTFSGLKM</sequence>
<dbReference type="SMART" id="SM00121">
    <property type="entry name" value="IB"/>
    <property type="match status" value="1"/>
</dbReference>
<evidence type="ECO:0000256" key="15">
    <source>
        <dbReference type="PROSITE-ProRule" id="PRU00039"/>
    </source>
</evidence>
<keyword evidence="12" id="KW-0325">Glycoprotein</keyword>
<dbReference type="InterPro" id="IPR036383">
    <property type="entry name" value="TSP1_rpt_sf"/>
</dbReference>
<dbReference type="AlphaFoldDB" id="A0A8J7P5Q6"/>
<evidence type="ECO:0000259" key="18">
    <source>
        <dbReference type="PROSITE" id="PS50184"/>
    </source>
</evidence>
<dbReference type="PROSITE" id="PS50092">
    <property type="entry name" value="TSP1"/>
    <property type="match status" value="1"/>
</dbReference>
<keyword evidence="9" id="KW-0965">Cell junction</keyword>
<dbReference type="PROSITE" id="PS01185">
    <property type="entry name" value="CTCK_1"/>
    <property type="match status" value="1"/>
</dbReference>
<reference evidence="20" key="1">
    <citation type="journal article" date="2021" name="Cell">
        <title>Tracing the genetic footprints of vertebrate landing in non-teleost ray-finned fishes.</title>
        <authorList>
            <person name="Bi X."/>
            <person name="Wang K."/>
            <person name="Yang L."/>
            <person name="Pan H."/>
            <person name="Jiang H."/>
            <person name="Wei Q."/>
            <person name="Fang M."/>
            <person name="Yu H."/>
            <person name="Zhu C."/>
            <person name="Cai Y."/>
            <person name="He Y."/>
            <person name="Gan X."/>
            <person name="Zeng H."/>
            <person name="Yu D."/>
            <person name="Zhu Y."/>
            <person name="Jiang H."/>
            <person name="Qiu Q."/>
            <person name="Yang H."/>
            <person name="Zhang Y.E."/>
            <person name="Wang W."/>
            <person name="Zhu M."/>
            <person name="He S."/>
            <person name="Zhang G."/>
        </authorList>
    </citation>
    <scope>NUCLEOTIDE SEQUENCE</scope>
    <source>
        <strain evidence="20">Allg_001</strain>
    </source>
</reference>
<name>A0A8J7P5Q6_ATRSP</name>
<dbReference type="GO" id="GO:0031012">
    <property type="term" value="C:extracellular matrix"/>
    <property type="evidence" value="ECO:0007669"/>
    <property type="project" value="TreeGrafter"/>
</dbReference>
<feature type="domain" description="VWFC" evidence="18">
    <location>
        <begin position="90"/>
        <end position="156"/>
    </location>
</feature>
<evidence type="ECO:0000256" key="5">
    <source>
        <dbReference type="ARBA" id="ARBA00022490"/>
    </source>
</evidence>
<evidence type="ECO:0000256" key="3">
    <source>
        <dbReference type="ARBA" id="ARBA00004613"/>
    </source>
</evidence>
<comment type="subcellular location">
    <subcellularLocation>
        <location evidence="2">Cell junction</location>
        <location evidence="2">Gap junction</location>
    </subcellularLocation>
    <subcellularLocation>
        <location evidence="1">Cytoplasm</location>
    </subcellularLocation>
    <subcellularLocation>
        <location evidence="3">Secreted</location>
    </subcellularLocation>
</comment>
<evidence type="ECO:0000256" key="4">
    <source>
        <dbReference type="ARBA" id="ARBA00008125"/>
    </source>
</evidence>
<dbReference type="InterPro" id="IPR012395">
    <property type="entry name" value="IGFBP_CNN"/>
</dbReference>
<dbReference type="Pfam" id="PF00007">
    <property type="entry name" value="Cys_knot"/>
    <property type="match status" value="1"/>
</dbReference>
<evidence type="ECO:0000256" key="11">
    <source>
        <dbReference type="ARBA" id="ARBA00023157"/>
    </source>
</evidence>
<dbReference type="PIRSF" id="PIRSF036495">
    <property type="entry name" value="IGFBP_rP_CNN"/>
    <property type="match status" value="1"/>
</dbReference>
<organism evidence="20 21">
    <name type="scientific">Atractosteus spatula</name>
    <name type="common">Alligator gar</name>
    <name type="synonym">Lepisosteus spatula</name>
    <dbReference type="NCBI Taxonomy" id="7917"/>
    <lineage>
        <taxon>Eukaryota</taxon>
        <taxon>Metazoa</taxon>
        <taxon>Chordata</taxon>
        <taxon>Craniata</taxon>
        <taxon>Vertebrata</taxon>
        <taxon>Euteleostomi</taxon>
        <taxon>Actinopterygii</taxon>
        <taxon>Neopterygii</taxon>
        <taxon>Holostei</taxon>
        <taxon>Semionotiformes</taxon>
        <taxon>Lepisosteidae</taxon>
        <taxon>Atractosteus</taxon>
    </lineage>
</organism>
<evidence type="ECO:0000313" key="20">
    <source>
        <dbReference type="EMBL" id="MBN3324714.1"/>
    </source>
</evidence>
<dbReference type="InterPro" id="IPR006208">
    <property type="entry name" value="Glyco_hormone_CN"/>
</dbReference>
<feature type="non-terminal residue" evidence="20">
    <location>
        <position position="357"/>
    </location>
</feature>
<dbReference type="PANTHER" id="PTHR11348">
    <property type="entry name" value="CONNECTIVE TISSUE GROWTH FACTOR-RELATED"/>
    <property type="match status" value="1"/>
</dbReference>
<evidence type="ECO:0000259" key="19">
    <source>
        <dbReference type="PROSITE" id="PS51323"/>
    </source>
</evidence>
<dbReference type="PROSITE" id="PS01225">
    <property type="entry name" value="CTCK_2"/>
    <property type="match status" value="1"/>
</dbReference>
<dbReference type="Proteomes" id="UP000736164">
    <property type="component" value="Unassembled WGS sequence"/>
</dbReference>
<comment type="caution">
    <text evidence="20">The sequence shown here is derived from an EMBL/GenBank/DDBJ whole genome shotgun (WGS) entry which is preliminary data.</text>
</comment>
<dbReference type="SUPFAM" id="SSF57603">
    <property type="entry name" value="FnI-like domain"/>
    <property type="match status" value="1"/>
</dbReference>
<dbReference type="SMART" id="SM00214">
    <property type="entry name" value="VWC"/>
    <property type="match status" value="1"/>
</dbReference>
<dbReference type="GO" id="GO:0008083">
    <property type="term" value="F:growth factor activity"/>
    <property type="evidence" value="ECO:0007669"/>
    <property type="project" value="UniProtKB-KW"/>
</dbReference>
<evidence type="ECO:0000313" key="21">
    <source>
        <dbReference type="Proteomes" id="UP000736164"/>
    </source>
</evidence>
<dbReference type="GO" id="GO:0008201">
    <property type="term" value="F:heparin binding"/>
    <property type="evidence" value="ECO:0007669"/>
    <property type="project" value="TreeGrafter"/>
</dbReference>
<evidence type="ECO:0000256" key="14">
    <source>
        <dbReference type="ARBA" id="ARBA00042352"/>
    </source>
</evidence>
<dbReference type="SUPFAM" id="SSF57184">
    <property type="entry name" value="Growth factor receptor domain"/>
    <property type="match status" value="1"/>
</dbReference>
<keyword evidence="11" id="KW-1015">Disulfide bond</keyword>
<feature type="domain" description="IGFBP N-terminal" evidence="19">
    <location>
        <begin position="12"/>
        <end position="87"/>
    </location>
</feature>
<keyword evidence="6" id="KW-0964">Secreted</keyword>
<dbReference type="GO" id="GO:0005737">
    <property type="term" value="C:cytoplasm"/>
    <property type="evidence" value="ECO:0007669"/>
    <property type="project" value="UniProtKB-SubCell"/>
</dbReference>
<dbReference type="GO" id="GO:0002062">
    <property type="term" value="P:chondrocyte differentiation"/>
    <property type="evidence" value="ECO:0007669"/>
    <property type="project" value="TreeGrafter"/>
</dbReference>
<feature type="signal peptide" evidence="16">
    <location>
        <begin position="1"/>
        <end position="18"/>
    </location>
</feature>
<gene>
    <name evidence="20" type="primary">Nov</name>
    <name evidence="20" type="ORF">GTO95_0012713</name>
</gene>
<keyword evidence="5" id="KW-0963">Cytoplasm</keyword>
<dbReference type="InterPro" id="IPR050941">
    <property type="entry name" value="CCN"/>
</dbReference>
<feature type="domain" description="CTCK" evidence="17">
    <location>
        <begin position="265"/>
        <end position="339"/>
    </location>
</feature>
<accession>A0A8J7P5Q6</accession>
<evidence type="ECO:0000256" key="7">
    <source>
        <dbReference type="ARBA" id="ARBA00022729"/>
    </source>
</evidence>
<feature type="non-terminal residue" evidence="20">
    <location>
        <position position="1"/>
    </location>
</feature>
<evidence type="ECO:0000256" key="6">
    <source>
        <dbReference type="ARBA" id="ARBA00022525"/>
    </source>
</evidence>
<evidence type="ECO:0000256" key="12">
    <source>
        <dbReference type="ARBA" id="ARBA00023180"/>
    </source>
</evidence>
<evidence type="ECO:0000259" key="17">
    <source>
        <dbReference type="PROSITE" id="PS01225"/>
    </source>
</evidence>
<dbReference type="GO" id="GO:0045597">
    <property type="term" value="P:positive regulation of cell differentiation"/>
    <property type="evidence" value="ECO:0007669"/>
    <property type="project" value="TreeGrafter"/>
</dbReference>
<evidence type="ECO:0000256" key="9">
    <source>
        <dbReference type="ARBA" id="ARBA00022949"/>
    </source>
</evidence>
<dbReference type="PROSITE" id="PS01208">
    <property type="entry name" value="VWFC_1"/>
    <property type="match status" value="1"/>
</dbReference>
<dbReference type="SMART" id="SM00041">
    <property type="entry name" value="CT"/>
    <property type="match status" value="1"/>
</dbReference>
<dbReference type="GO" id="GO:0005615">
    <property type="term" value="C:extracellular space"/>
    <property type="evidence" value="ECO:0007669"/>
    <property type="project" value="TreeGrafter"/>
</dbReference>
<dbReference type="SUPFAM" id="SSF82895">
    <property type="entry name" value="TSP-1 type 1 repeat"/>
    <property type="match status" value="1"/>
</dbReference>
<dbReference type="InterPro" id="IPR006207">
    <property type="entry name" value="Cys_knot_C"/>
</dbReference>
<evidence type="ECO:0000256" key="16">
    <source>
        <dbReference type="SAM" id="SignalP"/>
    </source>
</evidence>
<dbReference type="InterPro" id="IPR043973">
    <property type="entry name" value="TSP1_CCN"/>
</dbReference>
<dbReference type="EMBL" id="JAAWVO010072155">
    <property type="protein sequence ID" value="MBN3324714.1"/>
    <property type="molecule type" value="Genomic_DNA"/>
</dbReference>
<evidence type="ECO:0000256" key="8">
    <source>
        <dbReference type="ARBA" id="ARBA00022868"/>
    </source>
</evidence>
<feature type="chain" id="PRO_5035320992" description="CCN family member 3" evidence="16">
    <location>
        <begin position="19"/>
        <end position="357"/>
    </location>
</feature>
<dbReference type="InterPro" id="IPR000884">
    <property type="entry name" value="TSP1_rpt"/>
</dbReference>
<comment type="caution">
    <text evidence="15">Lacks conserved residue(s) required for the propagation of feature annotation.</text>
</comment>
<dbReference type="GO" id="GO:0005178">
    <property type="term" value="F:integrin binding"/>
    <property type="evidence" value="ECO:0007669"/>
    <property type="project" value="TreeGrafter"/>
</dbReference>
<keyword evidence="7 16" id="KW-0732">Signal</keyword>
<evidence type="ECO:0000256" key="2">
    <source>
        <dbReference type="ARBA" id="ARBA00004610"/>
    </source>
</evidence>
<dbReference type="SMART" id="SM00209">
    <property type="entry name" value="TSP1"/>
    <property type="match status" value="1"/>
</dbReference>
<dbReference type="Pfam" id="PF00093">
    <property type="entry name" value="VWC"/>
    <property type="match status" value="1"/>
</dbReference>
<evidence type="ECO:0000256" key="13">
    <source>
        <dbReference type="ARBA" id="ARBA00039944"/>
    </source>
</evidence>
<dbReference type="InterPro" id="IPR001007">
    <property type="entry name" value="VWF_dom"/>
</dbReference>
<keyword evidence="8" id="KW-0303">Gap junction</keyword>
<evidence type="ECO:0000256" key="1">
    <source>
        <dbReference type="ARBA" id="ARBA00004496"/>
    </source>
</evidence>
<dbReference type="GO" id="GO:0005921">
    <property type="term" value="C:gap junction"/>
    <property type="evidence" value="ECO:0007669"/>
    <property type="project" value="UniProtKB-SubCell"/>
</dbReference>
<proteinExistence type="inferred from homology"/>
<dbReference type="InterPro" id="IPR000867">
    <property type="entry name" value="IGFBP-like"/>
</dbReference>
<comment type="similarity">
    <text evidence="4">Belongs to the CCN family.</text>
</comment>
<dbReference type="Pfam" id="PF00219">
    <property type="entry name" value="IGFBP"/>
    <property type="match status" value="1"/>
</dbReference>